<accession>A0A4Z1GQL2</accession>
<name>A0A4Z1GQL2_9HELO</name>
<dbReference type="AlphaFoldDB" id="A0A4Z1GQL2"/>
<comment type="caution">
    <text evidence="1">The sequence shown here is derived from an EMBL/GenBank/DDBJ whole genome shotgun (WGS) entry which is preliminary data.</text>
</comment>
<gene>
    <name evidence="1" type="ORF">BHYA_0090g00120</name>
</gene>
<dbReference type="Proteomes" id="UP000297814">
    <property type="component" value="Unassembled WGS sequence"/>
</dbReference>
<sequence length="373" mass="44258">MPKRKNKLNRADRLRRDTAHIEPHKGLKIVEGSFLVIIINNDWQVQTQRRGNKALLARLPEYLEHARRVRIEMLCRDPGDRRAHEDTARKTELLTNIRDLLNESNDIDSVEVTFYMRREEDFNPYISQLQAVIPLYTLNFTEWTLHCDWRIGPKILKVKRYSELERKMTTHPWLHFKGERLLSIEIDHTKKYRLRKEIKYVDEREELQESFFNILPLWLSQAAEVLIKVTPLKRKYLLVRMLNDRKRLIDKMVLLINEYRNVRKVKVVFRVDERRSDYLNFAIRFLGLKPAWGLFVGLDKENPEEIPVGLLVERRFQYLRTQSNFGTSPGLNRLTDLCGEMIMSVIQELSPASANSLRACNRLLESIIDPPEL</sequence>
<dbReference type="EMBL" id="PQXK01000090">
    <property type="protein sequence ID" value="TGO37722.1"/>
    <property type="molecule type" value="Genomic_DNA"/>
</dbReference>
<reference evidence="1 2" key="1">
    <citation type="submission" date="2017-12" db="EMBL/GenBank/DDBJ databases">
        <title>Comparative genomics of Botrytis spp.</title>
        <authorList>
            <person name="Valero-Jimenez C.A."/>
            <person name="Tapia P."/>
            <person name="Veloso J."/>
            <person name="Silva-Moreno E."/>
            <person name="Staats M."/>
            <person name="Valdes J.H."/>
            <person name="Van Kan J.A.L."/>
        </authorList>
    </citation>
    <scope>NUCLEOTIDE SEQUENCE [LARGE SCALE GENOMIC DNA]</scope>
    <source>
        <strain evidence="1 2">Bh0001</strain>
    </source>
</reference>
<protein>
    <submittedName>
        <fullName evidence="1">Uncharacterized protein</fullName>
    </submittedName>
</protein>
<proteinExistence type="predicted"/>
<evidence type="ECO:0000313" key="2">
    <source>
        <dbReference type="Proteomes" id="UP000297814"/>
    </source>
</evidence>
<evidence type="ECO:0000313" key="1">
    <source>
        <dbReference type="EMBL" id="TGO37722.1"/>
    </source>
</evidence>
<organism evidence="1 2">
    <name type="scientific">Botrytis hyacinthi</name>
    <dbReference type="NCBI Taxonomy" id="278943"/>
    <lineage>
        <taxon>Eukaryota</taxon>
        <taxon>Fungi</taxon>
        <taxon>Dikarya</taxon>
        <taxon>Ascomycota</taxon>
        <taxon>Pezizomycotina</taxon>
        <taxon>Leotiomycetes</taxon>
        <taxon>Helotiales</taxon>
        <taxon>Sclerotiniaceae</taxon>
        <taxon>Botrytis</taxon>
    </lineage>
</organism>
<keyword evidence="2" id="KW-1185">Reference proteome</keyword>